<dbReference type="Proteomes" id="UP000315295">
    <property type="component" value="Unassembled WGS sequence"/>
</dbReference>
<proteinExistence type="predicted"/>
<accession>A0A540NMH4</accession>
<sequence>MALTLARNEMEEDMDRLICDLETKSRVPWDSDKGLIRLIRAVIGVDRRESTIRIYEMMKRNR</sequence>
<evidence type="ECO:0000313" key="2">
    <source>
        <dbReference type="Proteomes" id="UP000315295"/>
    </source>
</evidence>
<evidence type="ECO:0000313" key="1">
    <source>
        <dbReference type="EMBL" id="TQE12252.1"/>
    </source>
</evidence>
<dbReference type="AlphaFoldDB" id="A0A540NMH4"/>
<keyword evidence="2" id="KW-1185">Reference proteome</keyword>
<gene>
    <name evidence="1" type="ORF">C1H46_002177</name>
</gene>
<name>A0A540NMH4_MALBA</name>
<reference evidence="1 2" key="1">
    <citation type="journal article" date="2019" name="G3 (Bethesda)">
        <title>Sequencing of a Wild Apple (Malus baccata) Genome Unravels the Differences Between Cultivated and Wild Apple Species Regarding Disease Resistance and Cold Tolerance.</title>
        <authorList>
            <person name="Chen X."/>
        </authorList>
    </citation>
    <scope>NUCLEOTIDE SEQUENCE [LARGE SCALE GENOMIC DNA]</scope>
    <source>
        <strain evidence="2">cv. Shandingzi</strain>
        <tissue evidence="1">Leaves</tissue>
    </source>
</reference>
<dbReference type="STRING" id="106549.A0A540NMH4"/>
<dbReference type="EMBL" id="VIEB01000021">
    <property type="protein sequence ID" value="TQE12252.1"/>
    <property type="molecule type" value="Genomic_DNA"/>
</dbReference>
<comment type="caution">
    <text evidence="1">The sequence shown here is derived from an EMBL/GenBank/DDBJ whole genome shotgun (WGS) entry which is preliminary data.</text>
</comment>
<organism evidence="1 2">
    <name type="scientific">Malus baccata</name>
    <name type="common">Siberian crab apple</name>
    <name type="synonym">Pyrus baccata</name>
    <dbReference type="NCBI Taxonomy" id="106549"/>
    <lineage>
        <taxon>Eukaryota</taxon>
        <taxon>Viridiplantae</taxon>
        <taxon>Streptophyta</taxon>
        <taxon>Embryophyta</taxon>
        <taxon>Tracheophyta</taxon>
        <taxon>Spermatophyta</taxon>
        <taxon>Magnoliopsida</taxon>
        <taxon>eudicotyledons</taxon>
        <taxon>Gunneridae</taxon>
        <taxon>Pentapetalae</taxon>
        <taxon>rosids</taxon>
        <taxon>fabids</taxon>
        <taxon>Rosales</taxon>
        <taxon>Rosaceae</taxon>
        <taxon>Amygdaloideae</taxon>
        <taxon>Maleae</taxon>
        <taxon>Malus</taxon>
    </lineage>
</organism>
<protein>
    <submittedName>
        <fullName evidence="1">Uncharacterized protein</fullName>
    </submittedName>
</protein>